<sequence length="183" mass="20778">MAGQGDYVHKIWSLSSQRFLELELPEDPPSEKEQGKKTYNAIFTGTGKEDLSKITFKKKTLIPHVFVYYLVFQKDSENYSMEIDEFGDDTDVFVKRMKPDKPPNPSITFIPQTISNGPFSALLAVKPAWTSGEIERYVNNKSCEKKYLCSRCDGTLALKSNNTDDKGLPLNPHPDIFFLEIDA</sequence>
<keyword evidence="2" id="KW-1185">Reference proteome</keyword>
<dbReference type="EMBL" id="CALNXK010000077">
    <property type="protein sequence ID" value="CAH3145789.1"/>
    <property type="molecule type" value="Genomic_DNA"/>
</dbReference>
<proteinExistence type="predicted"/>
<protein>
    <submittedName>
        <fullName evidence="1">Uncharacterized protein</fullName>
    </submittedName>
</protein>
<gene>
    <name evidence="1" type="ORF">PLOB_00044706</name>
</gene>
<reference evidence="1 2" key="1">
    <citation type="submission" date="2022-05" db="EMBL/GenBank/DDBJ databases">
        <authorList>
            <consortium name="Genoscope - CEA"/>
            <person name="William W."/>
        </authorList>
    </citation>
    <scope>NUCLEOTIDE SEQUENCE [LARGE SCALE GENOMIC DNA]</scope>
</reference>
<name>A0ABN8PKG7_9CNID</name>
<evidence type="ECO:0000313" key="1">
    <source>
        <dbReference type="EMBL" id="CAH3145789.1"/>
    </source>
</evidence>
<dbReference type="Proteomes" id="UP001159405">
    <property type="component" value="Unassembled WGS sequence"/>
</dbReference>
<evidence type="ECO:0000313" key="2">
    <source>
        <dbReference type="Proteomes" id="UP001159405"/>
    </source>
</evidence>
<accession>A0ABN8PKG7</accession>
<comment type="caution">
    <text evidence="1">The sequence shown here is derived from an EMBL/GenBank/DDBJ whole genome shotgun (WGS) entry which is preliminary data.</text>
</comment>
<organism evidence="1 2">
    <name type="scientific">Porites lobata</name>
    <dbReference type="NCBI Taxonomy" id="104759"/>
    <lineage>
        <taxon>Eukaryota</taxon>
        <taxon>Metazoa</taxon>
        <taxon>Cnidaria</taxon>
        <taxon>Anthozoa</taxon>
        <taxon>Hexacorallia</taxon>
        <taxon>Scleractinia</taxon>
        <taxon>Fungiina</taxon>
        <taxon>Poritidae</taxon>
        <taxon>Porites</taxon>
    </lineage>
</organism>